<dbReference type="EMBL" id="JANILD010000002">
    <property type="protein sequence ID" value="MCQ9303085.1"/>
    <property type="molecule type" value="Genomic_DNA"/>
</dbReference>
<organism evidence="1 2">
    <name type="scientific">Mammaliicoccus sciuri</name>
    <name type="common">Staphylococcus sciuri</name>
    <dbReference type="NCBI Taxonomy" id="1296"/>
    <lineage>
        <taxon>Bacteria</taxon>
        <taxon>Bacillati</taxon>
        <taxon>Bacillota</taxon>
        <taxon>Bacilli</taxon>
        <taxon>Bacillales</taxon>
        <taxon>Staphylococcaceae</taxon>
        <taxon>Mammaliicoccus</taxon>
    </lineage>
</organism>
<reference evidence="1" key="1">
    <citation type="submission" date="2022-07" db="EMBL/GenBank/DDBJ databases">
        <title>Bacterial species isolated from the porcine tonsil microbiota.</title>
        <authorList>
            <person name="Oliveira I.M.F."/>
        </authorList>
    </citation>
    <scope>NUCLEOTIDE SEQUENCE</scope>
    <source>
        <strain evidence="1">8QC2O2</strain>
    </source>
</reference>
<dbReference type="Proteomes" id="UP001204068">
    <property type="component" value="Unassembled WGS sequence"/>
</dbReference>
<proteinExistence type="predicted"/>
<dbReference type="RefSeq" id="WP_210146497.1">
    <property type="nucleotide sequence ID" value="NZ_JANILD010000002.1"/>
</dbReference>
<protein>
    <submittedName>
        <fullName evidence="1">Uncharacterized protein</fullName>
    </submittedName>
</protein>
<accession>A0AAW5LFI5</accession>
<evidence type="ECO:0000313" key="2">
    <source>
        <dbReference type="Proteomes" id="UP001204068"/>
    </source>
</evidence>
<evidence type="ECO:0000313" key="1">
    <source>
        <dbReference type="EMBL" id="MCQ9303085.1"/>
    </source>
</evidence>
<name>A0AAW5LFI5_MAMSC</name>
<sequence length="109" mass="12861">MTTKPIFRLSDAVKQNYKLKRPLIDQFQTFIASIKRSGHYINDTDALQWFLRKNDVYGFILYIGMTTENEIRVTMSVEKQRLVSNRKSLNKLNDQMESVKNVTKRKNNS</sequence>
<gene>
    <name evidence="1" type="ORF">NQ032_05540</name>
</gene>
<dbReference type="AlphaFoldDB" id="A0AAW5LFI5"/>
<comment type="caution">
    <text evidence="1">The sequence shown here is derived from an EMBL/GenBank/DDBJ whole genome shotgun (WGS) entry which is preliminary data.</text>
</comment>